<dbReference type="InterPro" id="IPR004274">
    <property type="entry name" value="FCP1_dom"/>
</dbReference>
<dbReference type="PANTHER" id="PTHR48493:SF1">
    <property type="entry name" value="UBIQUITIN-LIKE DOMAIN-CONTAINING CTD PHOSPHATASE 1"/>
    <property type="match status" value="1"/>
</dbReference>
<keyword evidence="5" id="KW-1185">Reference proteome</keyword>
<evidence type="ECO:0000259" key="2">
    <source>
        <dbReference type="PROSITE" id="PS50053"/>
    </source>
</evidence>
<dbReference type="GeneID" id="37041701"/>
<dbReference type="SUPFAM" id="SSF56784">
    <property type="entry name" value="HAD-like"/>
    <property type="match status" value="1"/>
</dbReference>
<dbReference type="Proteomes" id="UP000245768">
    <property type="component" value="Unassembled WGS sequence"/>
</dbReference>
<dbReference type="InterPro" id="IPR051658">
    <property type="entry name" value="UBLCP1"/>
</dbReference>
<sequence length="476" mass="52219">MDGSPSKRKAEAELTQEGEPVEAIRATAVEHYCFSAKYGKSLVEVRLAVDDTVADLKAILFSLTDVPADRQKLLGLTRGKLPADEAPIADLIFPPTSLRQSPHPQTGEKRISINLVGTPLDQTFKDPDAVDGKGLEDDEDDDAELNALAASASSSSKAEPPIDPSKDPYSLNKLEKTISRFSHTFPLMAEPRPNLSGGLLVLDLDYTIADTKKLFNYTTSAHEAERPGLHDFLAAVYPYYDICVWSQTSHWWLEAKLTEMGLLTDARYRISFVLDRTVMFSVRSSIKRSRSQGSKARDKHEVKALEIIWRRFPQFYGPHNTIHVDDLSRNFVMNPSCGLKIAPYKNSPSHDTELVALQRYLLQLAHPNIEDFRILDGHHHWKHCLLPSVKDAPTWTTTTTSYGNGNEREAGGAALATQSGADARLETAAPAPAPGTDTQPGHSEPVAESETSTKSEDGKPSSASTGQEEQPPPGGI</sequence>
<feature type="region of interest" description="Disordered" evidence="1">
    <location>
        <begin position="150"/>
        <end position="169"/>
    </location>
</feature>
<dbReference type="GO" id="GO:0090364">
    <property type="term" value="P:regulation of proteasome assembly"/>
    <property type="evidence" value="ECO:0007669"/>
    <property type="project" value="InterPro"/>
</dbReference>
<dbReference type="SUPFAM" id="SSF54236">
    <property type="entry name" value="Ubiquitin-like"/>
    <property type="match status" value="1"/>
</dbReference>
<dbReference type="SMART" id="SM00577">
    <property type="entry name" value="CPDc"/>
    <property type="match status" value="1"/>
</dbReference>
<feature type="domain" description="Ubiquitin-like" evidence="2">
    <location>
        <begin position="43"/>
        <end position="91"/>
    </location>
</feature>
<dbReference type="AlphaFoldDB" id="A0A316YE13"/>
<dbReference type="InterPro" id="IPR029071">
    <property type="entry name" value="Ubiquitin-like_domsf"/>
</dbReference>
<gene>
    <name evidence="4" type="ORF">FA10DRAFT_255879</name>
</gene>
<organism evidence="4 5">
    <name type="scientific">Acaromyces ingoldii</name>
    <dbReference type="NCBI Taxonomy" id="215250"/>
    <lineage>
        <taxon>Eukaryota</taxon>
        <taxon>Fungi</taxon>
        <taxon>Dikarya</taxon>
        <taxon>Basidiomycota</taxon>
        <taxon>Ustilaginomycotina</taxon>
        <taxon>Exobasidiomycetes</taxon>
        <taxon>Exobasidiales</taxon>
        <taxon>Cryptobasidiaceae</taxon>
        <taxon>Acaromyces</taxon>
    </lineage>
</organism>
<dbReference type="Gene3D" id="3.10.20.90">
    <property type="entry name" value="Phosphatidylinositol 3-kinase Catalytic Subunit, Chain A, domain 1"/>
    <property type="match status" value="1"/>
</dbReference>
<feature type="region of interest" description="Disordered" evidence="1">
    <location>
        <begin position="393"/>
        <end position="476"/>
    </location>
</feature>
<dbReference type="InterPro" id="IPR023214">
    <property type="entry name" value="HAD_sf"/>
</dbReference>
<feature type="region of interest" description="Disordered" evidence="1">
    <location>
        <begin position="119"/>
        <end position="140"/>
    </location>
</feature>
<dbReference type="InterPro" id="IPR036412">
    <property type="entry name" value="HAD-like_sf"/>
</dbReference>
<protein>
    <recommendedName>
        <fullName evidence="6">Nuclear proteasome inhibitor UBLCP1</fullName>
    </recommendedName>
</protein>
<dbReference type="GO" id="GO:0004722">
    <property type="term" value="F:protein serine/threonine phosphatase activity"/>
    <property type="evidence" value="ECO:0007669"/>
    <property type="project" value="TreeGrafter"/>
</dbReference>
<accession>A0A316YE13</accession>
<name>A0A316YE13_9BASI</name>
<dbReference type="InParanoid" id="A0A316YE13"/>
<dbReference type="EMBL" id="KZ819640">
    <property type="protein sequence ID" value="PWN87432.1"/>
    <property type="molecule type" value="Genomic_DNA"/>
</dbReference>
<evidence type="ECO:0000256" key="1">
    <source>
        <dbReference type="SAM" id="MobiDB-lite"/>
    </source>
</evidence>
<feature type="compositionally biased region" description="Basic and acidic residues" evidence="1">
    <location>
        <begin position="123"/>
        <end position="135"/>
    </location>
</feature>
<dbReference type="OrthoDB" id="1711508at2759"/>
<dbReference type="Pfam" id="PF03031">
    <property type="entry name" value="NIF"/>
    <property type="match status" value="1"/>
</dbReference>
<evidence type="ECO:0008006" key="6">
    <source>
        <dbReference type="Google" id="ProtNLM"/>
    </source>
</evidence>
<feature type="compositionally biased region" description="Low complexity" evidence="1">
    <location>
        <begin position="394"/>
        <end position="416"/>
    </location>
</feature>
<evidence type="ECO:0000313" key="4">
    <source>
        <dbReference type="EMBL" id="PWN87432.1"/>
    </source>
</evidence>
<dbReference type="PANTHER" id="PTHR48493">
    <property type="entry name" value="UBIQUITIN-LIKE DOMAIN-CONTAINING CTD PHOSPHATASE 1"/>
    <property type="match status" value="1"/>
</dbReference>
<dbReference type="STRING" id="215250.A0A316YE13"/>
<evidence type="ECO:0000259" key="3">
    <source>
        <dbReference type="PROSITE" id="PS50969"/>
    </source>
</evidence>
<dbReference type="InterPro" id="IPR000626">
    <property type="entry name" value="Ubiquitin-like_dom"/>
</dbReference>
<proteinExistence type="predicted"/>
<reference evidence="4 5" key="1">
    <citation type="journal article" date="2018" name="Mol. Biol. Evol.">
        <title>Broad Genomic Sampling Reveals a Smut Pathogenic Ancestry of the Fungal Clade Ustilaginomycotina.</title>
        <authorList>
            <person name="Kijpornyongpan T."/>
            <person name="Mondo S.J."/>
            <person name="Barry K."/>
            <person name="Sandor L."/>
            <person name="Lee J."/>
            <person name="Lipzen A."/>
            <person name="Pangilinan J."/>
            <person name="LaButti K."/>
            <person name="Hainaut M."/>
            <person name="Henrissat B."/>
            <person name="Grigoriev I.V."/>
            <person name="Spatafora J.W."/>
            <person name="Aime M.C."/>
        </authorList>
    </citation>
    <scope>NUCLEOTIDE SEQUENCE [LARGE SCALE GENOMIC DNA]</scope>
    <source>
        <strain evidence="4 5">MCA 4198</strain>
    </source>
</reference>
<feature type="domain" description="FCP1 homology" evidence="3">
    <location>
        <begin position="193"/>
        <end position="364"/>
    </location>
</feature>
<dbReference type="Gene3D" id="3.40.50.1000">
    <property type="entry name" value="HAD superfamily/HAD-like"/>
    <property type="match status" value="1"/>
</dbReference>
<dbReference type="RefSeq" id="XP_025374630.1">
    <property type="nucleotide sequence ID" value="XM_025519785.1"/>
</dbReference>
<evidence type="ECO:0000313" key="5">
    <source>
        <dbReference type="Proteomes" id="UP000245768"/>
    </source>
</evidence>
<dbReference type="PROSITE" id="PS50969">
    <property type="entry name" value="FCP1"/>
    <property type="match status" value="1"/>
</dbReference>
<dbReference type="GO" id="GO:0005634">
    <property type="term" value="C:nucleus"/>
    <property type="evidence" value="ECO:0007669"/>
    <property type="project" value="TreeGrafter"/>
</dbReference>
<dbReference type="PROSITE" id="PS50053">
    <property type="entry name" value="UBIQUITIN_2"/>
    <property type="match status" value="1"/>
</dbReference>